<evidence type="ECO:0000256" key="1">
    <source>
        <dbReference type="SAM" id="Phobius"/>
    </source>
</evidence>
<keyword evidence="1" id="KW-0472">Membrane</keyword>
<accession>A0A4U8ULP6</accession>
<evidence type="ECO:0000313" key="2">
    <source>
        <dbReference type="EMBL" id="TMS33701.1"/>
    </source>
</evidence>
<organism evidence="2 3">
    <name type="scientific">Steinernema carpocapsae</name>
    <name type="common">Entomopathogenic nematode</name>
    <dbReference type="NCBI Taxonomy" id="34508"/>
    <lineage>
        <taxon>Eukaryota</taxon>
        <taxon>Metazoa</taxon>
        <taxon>Ecdysozoa</taxon>
        <taxon>Nematoda</taxon>
        <taxon>Chromadorea</taxon>
        <taxon>Rhabditida</taxon>
        <taxon>Tylenchina</taxon>
        <taxon>Panagrolaimomorpha</taxon>
        <taxon>Strongyloidoidea</taxon>
        <taxon>Steinernematidae</taxon>
        <taxon>Steinernema</taxon>
    </lineage>
</organism>
<reference evidence="2 3" key="2">
    <citation type="journal article" date="2019" name="G3 (Bethesda)">
        <title>Hybrid Assembly of the Genome of the Entomopathogenic Nematode Steinernema carpocapsae Identifies the X-Chromosome.</title>
        <authorList>
            <person name="Serra L."/>
            <person name="Macchietto M."/>
            <person name="Macias-Munoz A."/>
            <person name="McGill C.J."/>
            <person name="Rodriguez I.M."/>
            <person name="Rodriguez B."/>
            <person name="Murad R."/>
            <person name="Mortazavi A."/>
        </authorList>
    </citation>
    <scope>NUCLEOTIDE SEQUENCE [LARGE SCALE GENOMIC DNA]</scope>
    <source>
        <strain evidence="2 3">ALL</strain>
    </source>
</reference>
<keyword evidence="1" id="KW-0812">Transmembrane</keyword>
<dbReference type="AlphaFoldDB" id="A0A4U8ULP6"/>
<keyword evidence="3" id="KW-1185">Reference proteome</keyword>
<dbReference type="EMBL" id="AZBU02000001">
    <property type="protein sequence ID" value="TMS33701.1"/>
    <property type="molecule type" value="Genomic_DNA"/>
</dbReference>
<protein>
    <submittedName>
        <fullName evidence="2">Uncharacterized protein</fullName>
    </submittedName>
</protein>
<comment type="caution">
    <text evidence="2">The sequence shown here is derived from an EMBL/GenBank/DDBJ whole genome shotgun (WGS) entry which is preliminary data.</text>
</comment>
<gene>
    <name evidence="2" type="ORF">L596_001412</name>
</gene>
<sequence>MTRLKRSNLTENGVLETTGVFQRLHVQQMHNSLHKLITHKYMQFVVKVLFAVMPIGRLPSIFIPIVIFNEWTTECDALFVCPSREC</sequence>
<dbReference type="Proteomes" id="UP000298663">
    <property type="component" value="Chromosome X"/>
</dbReference>
<name>A0A4U8ULP6_STECR</name>
<keyword evidence="1" id="KW-1133">Transmembrane helix</keyword>
<feature type="transmembrane region" description="Helical" evidence="1">
    <location>
        <begin position="44"/>
        <end position="68"/>
    </location>
</feature>
<evidence type="ECO:0000313" key="3">
    <source>
        <dbReference type="Proteomes" id="UP000298663"/>
    </source>
</evidence>
<dbReference type="EMBL" id="CM016762">
    <property type="protein sequence ID" value="TMS33701.1"/>
    <property type="molecule type" value="Genomic_DNA"/>
</dbReference>
<proteinExistence type="predicted"/>
<reference evidence="2 3" key="1">
    <citation type="journal article" date="2015" name="Genome Biol.">
        <title>Comparative genomics of Steinernema reveals deeply conserved gene regulatory networks.</title>
        <authorList>
            <person name="Dillman A.R."/>
            <person name="Macchietto M."/>
            <person name="Porter C.F."/>
            <person name="Rogers A."/>
            <person name="Williams B."/>
            <person name="Antoshechkin I."/>
            <person name="Lee M.M."/>
            <person name="Goodwin Z."/>
            <person name="Lu X."/>
            <person name="Lewis E.E."/>
            <person name="Goodrich-Blair H."/>
            <person name="Stock S.P."/>
            <person name="Adams B.J."/>
            <person name="Sternberg P.W."/>
            <person name="Mortazavi A."/>
        </authorList>
    </citation>
    <scope>NUCLEOTIDE SEQUENCE [LARGE SCALE GENOMIC DNA]</scope>
    <source>
        <strain evidence="2 3">ALL</strain>
    </source>
</reference>